<dbReference type="InterPro" id="IPR044725">
    <property type="entry name" value="CBSX3_CBS_dom"/>
</dbReference>
<accession>A0A2D1U870</accession>
<feature type="domain" description="CBS" evidence="3">
    <location>
        <begin position="9"/>
        <end position="67"/>
    </location>
</feature>
<dbReference type="SMART" id="SM00116">
    <property type="entry name" value="CBS"/>
    <property type="match status" value="2"/>
</dbReference>
<dbReference type="Proteomes" id="UP000223749">
    <property type="component" value="Chromosome"/>
</dbReference>
<dbReference type="RefSeq" id="WP_099439683.1">
    <property type="nucleotide sequence ID" value="NZ_CP024091.1"/>
</dbReference>
<sequence>MKTVQQILSTKSVQIFSVTENSSVLEALQMMMEKNVSALLIVENDKLQGIFTERDYARKIILYGKSSAETPIKEVMTANPITILPTDSIDMCMQLMTDKHIRHLPVMHENKLLGMISIGDVVKFIIEDQKQTISQLESYISS</sequence>
<evidence type="ECO:0000313" key="4">
    <source>
        <dbReference type="EMBL" id="ATP57770.1"/>
    </source>
</evidence>
<dbReference type="GO" id="GO:0016301">
    <property type="term" value="F:kinase activity"/>
    <property type="evidence" value="ECO:0007669"/>
    <property type="project" value="UniProtKB-KW"/>
</dbReference>
<keyword evidence="4" id="KW-0418">Kinase</keyword>
<organism evidence="4 5">
    <name type="scientific">Pedobacter ginsengisoli</name>
    <dbReference type="NCBI Taxonomy" id="363852"/>
    <lineage>
        <taxon>Bacteria</taxon>
        <taxon>Pseudomonadati</taxon>
        <taxon>Bacteroidota</taxon>
        <taxon>Sphingobacteriia</taxon>
        <taxon>Sphingobacteriales</taxon>
        <taxon>Sphingobacteriaceae</taxon>
        <taxon>Pedobacter</taxon>
    </lineage>
</organism>
<dbReference type="PROSITE" id="PS51371">
    <property type="entry name" value="CBS"/>
    <property type="match status" value="2"/>
</dbReference>
<protein>
    <submittedName>
        <fullName evidence="4">Histidine kinase</fullName>
    </submittedName>
</protein>
<dbReference type="AlphaFoldDB" id="A0A2D1U870"/>
<evidence type="ECO:0000256" key="2">
    <source>
        <dbReference type="PROSITE-ProRule" id="PRU00703"/>
    </source>
</evidence>
<gene>
    <name evidence="4" type="ORF">CPT03_15505</name>
</gene>
<reference evidence="4 5" key="1">
    <citation type="submission" date="2017-10" db="EMBL/GenBank/DDBJ databases">
        <title>Whole genome of Pedobacter ginsengisoli T01R-27 isolated from tomato rhizosphere.</title>
        <authorList>
            <person name="Weon H.-Y."/>
            <person name="Lee S.A."/>
            <person name="Sang M.K."/>
            <person name="Song J."/>
        </authorList>
    </citation>
    <scope>NUCLEOTIDE SEQUENCE [LARGE SCALE GENOMIC DNA]</scope>
    <source>
        <strain evidence="4 5">T01R-27</strain>
    </source>
</reference>
<keyword evidence="4" id="KW-0808">Transferase</keyword>
<dbReference type="PANTHER" id="PTHR43080">
    <property type="entry name" value="CBS DOMAIN-CONTAINING PROTEIN CBSX3, MITOCHONDRIAL"/>
    <property type="match status" value="1"/>
</dbReference>
<dbReference type="PANTHER" id="PTHR43080:SF2">
    <property type="entry name" value="CBS DOMAIN-CONTAINING PROTEIN"/>
    <property type="match status" value="1"/>
</dbReference>
<proteinExistence type="predicted"/>
<dbReference type="KEGG" id="pgs:CPT03_15505"/>
<name>A0A2D1U870_9SPHI</name>
<feature type="domain" description="CBS" evidence="3">
    <location>
        <begin position="76"/>
        <end position="132"/>
    </location>
</feature>
<dbReference type="InterPro" id="IPR051257">
    <property type="entry name" value="Diverse_CBS-Domain"/>
</dbReference>
<dbReference type="EMBL" id="CP024091">
    <property type="protein sequence ID" value="ATP57770.1"/>
    <property type="molecule type" value="Genomic_DNA"/>
</dbReference>
<keyword evidence="5" id="KW-1185">Reference proteome</keyword>
<evidence type="ECO:0000313" key="5">
    <source>
        <dbReference type="Proteomes" id="UP000223749"/>
    </source>
</evidence>
<keyword evidence="1 2" id="KW-0129">CBS domain</keyword>
<dbReference type="Pfam" id="PF00571">
    <property type="entry name" value="CBS"/>
    <property type="match status" value="2"/>
</dbReference>
<dbReference type="CDD" id="cd04623">
    <property type="entry name" value="CBS_pair_bac_euk"/>
    <property type="match status" value="1"/>
</dbReference>
<dbReference type="OrthoDB" id="9802114at2"/>
<dbReference type="InterPro" id="IPR000644">
    <property type="entry name" value="CBS_dom"/>
</dbReference>
<evidence type="ECO:0000256" key="1">
    <source>
        <dbReference type="ARBA" id="ARBA00023122"/>
    </source>
</evidence>
<evidence type="ECO:0000259" key="3">
    <source>
        <dbReference type="PROSITE" id="PS51371"/>
    </source>
</evidence>
<dbReference type="Gene3D" id="3.10.580.10">
    <property type="entry name" value="CBS-domain"/>
    <property type="match status" value="1"/>
</dbReference>
<dbReference type="InterPro" id="IPR046342">
    <property type="entry name" value="CBS_dom_sf"/>
</dbReference>
<dbReference type="SUPFAM" id="SSF54631">
    <property type="entry name" value="CBS-domain pair"/>
    <property type="match status" value="1"/>
</dbReference>